<dbReference type="AlphaFoldDB" id="A0A3M6TMF9"/>
<organism evidence="1 2">
    <name type="scientific">Pocillopora damicornis</name>
    <name type="common">Cauliflower coral</name>
    <name type="synonym">Millepora damicornis</name>
    <dbReference type="NCBI Taxonomy" id="46731"/>
    <lineage>
        <taxon>Eukaryota</taxon>
        <taxon>Metazoa</taxon>
        <taxon>Cnidaria</taxon>
        <taxon>Anthozoa</taxon>
        <taxon>Hexacorallia</taxon>
        <taxon>Scleractinia</taxon>
        <taxon>Astrocoeniina</taxon>
        <taxon>Pocilloporidae</taxon>
        <taxon>Pocillopora</taxon>
    </lineage>
</organism>
<keyword evidence="2" id="KW-1185">Reference proteome</keyword>
<protein>
    <submittedName>
        <fullName evidence="1">Uncharacterized protein</fullName>
    </submittedName>
</protein>
<feature type="non-terminal residue" evidence="1">
    <location>
        <position position="84"/>
    </location>
</feature>
<dbReference type="Proteomes" id="UP000275408">
    <property type="component" value="Unassembled WGS sequence"/>
</dbReference>
<proteinExistence type="predicted"/>
<evidence type="ECO:0000313" key="2">
    <source>
        <dbReference type="Proteomes" id="UP000275408"/>
    </source>
</evidence>
<reference evidence="1 2" key="1">
    <citation type="journal article" date="2018" name="Sci. Rep.">
        <title>Comparative analysis of the Pocillopora damicornis genome highlights role of immune system in coral evolution.</title>
        <authorList>
            <person name="Cunning R."/>
            <person name="Bay R.A."/>
            <person name="Gillette P."/>
            <person name="Baker A.C."/>
            <person name="Traylor-Knowles N."/>
        </authorList>
    </citation>
    <scope>NUCLEOTIDE SEQUENCE [LARGE SCALE GENOMIC DNA]</scope>
    <source>
        <strain evidence="1">RSMAS</strain>
        <tissue evidence="1">Whole animal</tissue>
    </source>
</reference>
<dbReference type="EMBL" id="RCHS01003359">
    <property type="protein sequence ID" value="RMX42491.1"/>
    <property type="molecule type" value="Genomic_DNA"/>
</dbReference>
<accession>A0A3M6TMF9</accession>
<evidence type="ECO:0000313" key="1">
    <source>
        <dbReference type="EMBL" id="RMX42491.1"/>
    </source>
</evidence>
<gene>
    <name evidence="1" type="ORF">pdam_00026024</name>
</gene>
<sequence length="84" mass="9801">MLRRGGKRTFQTRKLTAGLELAHFQSQRHCKDHLQWHQAKVFTMFQVEMLTLVPNLSLKSVMSYTTQICQDSVLLAGQRVKRKL</sequence>
<comment type="caution">
    <text evidence="1">The sequence shown here is derived from an EMBL/GenBank/DDBJ whole genome shotgun (WGS) entry which is preliminary data.</text>
</comment>
<name>A0A3M6TMF9_POCDA</name>